<sequence>MVDYRPIARQRARRPALFSAEGAQWRQYRQALTLSLKTAPTHVEFSPVSPHDVAVASSLQVDVFSTQTHSLYRTLTRFKDVVHCASYRADGKVLAAGDERGATQLFDLGSRAVMRTFHGHSRAVHAARFSPHGPQLYTASDDATAKCWDVVAEAEVRCFEGHTDFVRSAAVGGGAAQLLLTGSYDHTVVLWDVHAAGGGVMTLRHAAPVEAVVALPGGGLVATASGATLTLWDILSGGRVLHSVSAHSKTITSLCADADGAHLLSASLDRMVKVYDLSTCAVVASLKYAAPLLALALSPSGSDLVVGQSDSTLCVRTRKSAAPPPPPSDEPYGPRGGRLPGQVVDPPRREGARPGTYRYFLRGRQHAPQPADRVVEPSAAPRLSTFDKALKSFRYHEAFDAALKDGSPEVVVSVVEELVQRNGLRIALQGRDHHTLQPVVAFLARQITSPPYSQVLIGVANLLLDMYAPVLGQSPAIDELFVKLRNVLEAEVRLQAELAQLMGAMDVLLAGAMPTWTALSPDASRPHKQQKAAAAPSDS</sequence>
<evidence type="ECO:0000256" key="1">
    <source>
        <dbReference type="ARBA" id="ARBA00004604"/>
    </source>
</evidence>
<evidence type="ECO:0000256" key="4">
    <source>
        <dbReference type="ARBA" id="ARBA00022737"/>
    </source>
</evidence>
<dbReference type="PROSITE" id="PS00678">
    <property type="entry name" value="WD_REPEATS_1"/>
    <property type="match status" value="1"/>
</dbReference>
<keyword evidence="2" id="KW-0698">rRNA processing</keyword>
<evidence type="ECO:0000256" key="3">
    <source>
        <dbReference type="ARBA" id="ARBA00022574"/>
    </source>
</evidence>
<dbReference type="CDD" id="cd00200">
    <property type="entry name" value="WD40"/>
    <property type="match status" value="1"/>
</dbReference>
<dbReference type="PROSITE" id="PS50294">
    <property type="entry name" value="WD_REPEATS_REGION"/>
    <property type="match status" value="3"/>
</dbReference>
<dbReference type="InterPro" id="IPR018983">
    <property type="entry name" value="U3_snoRNA-assocProt_15_C"/>
</dbReference>
<dbReference type="InterPro" id="IPR036322">
    <property type="entry name" value="WD40_repeat_dom_sf"/>
</dbReference>
<dbReference type="SMART" id="SM00320">
    <property type="entry name" value="WD40"/>
    <property type="match status" value="6"/>
</dbReference>
<evidence type="ECO:0000313" key="10">
    <source>
        <dbReference type="Proteomes" id="UP001515480"/>
    </source>
</evidence>
<dbReference type="PANTHER" id="PTHR19924:SF26">
    <property type="entry name" value="U3 SMALL NUCLEOLAR RNA-ASSOCIATED PROTEIN 15 HOMOLOG"/>
    <property type="match status" value="1"/>
</dbReference>
<evidence type="ECO:0000259" key="8">
    <source>
        <dbReference type="Pfam" id="PF09384"/>
    </source>
</evidence>
<evidence type="ECO:0000256" key="5">
    <source>
        <dbReference type="ARBA" id="ARBA00023242"/>
    </source>
</evidence>
<evidence type="ECO:0000313" key="9">
    <source>
        <dbReference type="EMBL" id="KAL1496159.1"/>
    </source>
</evidence>
<feature type="repeat" description="WD" evidence="6">
    <location>
        <begin position="244"/>
        <end position="285"/>
    </location>
</feature>
<dbReference type="Pfam" id="PF09384">
    <property type="entry name" value="UTP15_C"/>
    <property type="match status" value="1"/>
</dbReference>
<feature type="repeat" description="WD" evidence="6">
    <location>
        <begin position="117"/>
        <end position="158"/>
    </location>
</feature>
<keyword evidence="4" id="KW-0677">Repeat</keyword>
<dbReference type="GO" id="GO:0006364">
    <property type="term" value="P:rRNA processing"/>
    <property type="evidence" value="ECO:0007669"/>
    <property type="project" value="UniProtKB-KW"/>
</dbReference>
<dbReference type="InterPro" id="IPR019775">
    <property type="entry name" value="WD40_repeat_CS"/>
</dbReference>
<evidence type="ECO:0000256" key="7">
    <source>
        <dbReference type="SAM" id="MobiDB-lite"/>
    </source>
</evidence>
<dbReference type="SUPFAM" id="SSF50978">
    <property type="entry name" value="WD40 repeat-like"/>
    <property type="match status" value="1"/>
</dbReference>
<dbReference type="Gene3D" id="2.130.10.10">
    <property type="entry name" value="YVTN repeat-like/Quinoprotein amine dehydrogenase"/>
    <property type="match status" value="2"/>
</dbReference>
<dbReference type="AlphaFoldDB" id="A0AB34IF22"/>
<dbReference type="InterPro" id="IPR001680">
    <property type="entry name" value="WD40_rpt"/>
</dbReference>
<dbReference type="InterPro" id="IPR020472">
    <property type="entry name" value="WD40_PAC1"/>
</dbReference>
<dbReference type="Pfam" id="PF00400">
    <property type="entry name" value="WD40"/>
    <property type="match status" value="3"/>
</dbReference>
<protein>
    <recommendedName>
        <fullName evidence="8">U3 small nucleolar RNA-associated protein 15 C-terminal domain-containing protein</fullName>
    </recommendedName>
</protein>
<dbReference type="PRINTS" id="PR00320">
    <property type="entry name" value="GPROTEINBRPT"/>
</dbReference>
<keyword evidence="3 6" id="KW-0853">WD repeat</keyword>
<feature type="region of interest" description="Disordered" evidence="7">
    <location>
        <begin position="519"/>
        <end position="539"/>
    </location>
</feature>
<comment type="subcellular location">
    <subcellularLocation>
        <location evidence="1">Nucleus</location>
        <location evidence="1">Nucleolus</location>
    </subcellularLocation>
</comment>
<dbReference type="InterPro" id="IPR015943">
    <property type="entry name" value="WD40/YVTN_repeat-like_dom_sf"/>
</dbReference>
<organism evidence="9 10">
    <name type="scientific">Prymnesium parvum</name>
    <name type="common">Toxic golden alga</name>
    <dbReference type="NCBI Taxonomy" id="97485"/>
    <lineage>
        <taxon>Eukaryota</taxon>
        <taxon>Haptista</taxon>
        <taxon>Haptophyta</taxon>
        <taxon>Prymnesiophyceae</taxon>
        <taxon>Prymnesiales</taxon>
        <taxon>Prymnesiaceae</taxon>
        <taxon>Prymnesium</taxon>
    </lineage>
</organism>
<feature type="domain" description="U3 small nucleolar RNA-associated protein 15 C-terminal" evidence="8">
    <location>
        <begin position="366"/>
        <end position="508"/>
    </location>
</feature>
<reference evidence="9 10" key="1">
    <citation type="journal article" date="2024" name="Science">
        <title>Giant polyketide synthase enzymes in the biosynthesis of giant marine polyether toxins.</title>
        <authorList>
            <person name="Fallon T.R."/>
            <person name="Shende V.V."/>
            <person name="Wierzbicki I.H."/>
            <person name="Pendleton A.L."/>
            <person name="Watervoot N.F."/>
            <person name="Auber R.P."/>
            <person name="Gonzalez D.J."/>
            <person name="Wisecaver J.H."/>
            <person name="Moore B.S."/>
        </authorList>
    </citation>
    <scope>NUCLEOTIDE SEQUENCE [LARGE SCALE GENOMIC DNA]</scope>
    <source>
        <strain evidence="9 10">12B1</strain>
    </source>
</reference>
<comment type="caution">
    <text evidence="9">The sequence shown here is derived from an EMBL/GenBank/DDBJ whole genome shotgun (WGS) entry which is preliminary data.</text>
</comment>
<dbReference type="PROSITE" id="PS50082">
    <property type="entry name" value="WD_REPEATS_2"/>
    <property type="match status" value="3"/>
</dbReference>
<accession>A0AB34IF22</accession>
<feature type="repeat" description="WD" evidence="6">
    <location>
        <begin position="159"/>
        <end position="193"/>
    </location>
</feature>
<evidence type="ECO:0000256" key="2">
    <source>
        <dbReference type="ARBA" id="ARBA00022552"/>
    </source>
</evidence>
<feature type="region of interest" description="Disordered" evidence="7">
    <location>
        <begin position="316"/>
        <end position="354"/>
    </location>
</feature>
<keyword evidence="10" id="KW-1185">Reference proteome</keyword>
<evidence type="ECO:0000256" key="6">
    <source>
        <dbReference type="PROSITE-ProRule" id="PRU00221"/>
    </source>
</evidence>
<name>A0AB34IF22_PRYPA</name>
<dbReference type="GO" id="GO:0005730">
    <property type="term" value="C:nucleolus"/>
    <property type="evidence" value="ECO:0007669"/>
    <property type="project" value="UniProtKB-SubCell"/>
</dbReference>
<proteinExistence type="predicted"/>
<dbReference type="GO" id="GO:0045943">
    <property type="term" value="P:positive regulation of transcription by RNA polymerase I"/>
    <property type="evidence" value="ECO:0007669"/>
    <property type="project" value="TreeGrafter"/>
</dbReference>
<keyword evidence="5" id="KW-0539">Nucleus</keyword>
<gene>
    <name evidence="9" type="ORF">AB1Y20_014776</name>
</gene>
<dbReference type="Proteomes" id="UP001515480">
    <property type="component" value="Unassembled WGS sequence"/>
</dbReference>
<dbReference type="PANTHER" id="PTHR19924">
    <property type="entry name" value="UTP15 U3 SMALL NUCLEOLAR RNA-ASSOCIATED PROTEIN 15 FAMILY MEMBER"/>
    <property type="match status" value="1"/>
</dbReference>
<dbReference type="EMBL" id="JBGBPQ010000030">
    <property type="protein sequence ID" value="KAL1496159.1"/>
    <property type="molecule type" value="Genomic_DNA"/>
</dbReference>